<evidence type="ECO:0000259" key="2">
    <source>
        <dbReference type="Pfam" id="PF06580"/>
    </source>
</evidence>
<dbReference type="Pfam" id="PF06580">
    <property type="entry name" value="His_kinase"/>
    <property type="match status" value="1"/>
</dbReference>
<feature type="transmembrane region" description="Helical" evidence="1">
    <location>
        <begin position="21"/>
        <end position="38"/>
    </location>
</feature>
<feature type="transmembrane region" description="Helical" evidence="1">
    <location>
        <begin position="44"/>
        <end position="65"/>
    </location>
</feature>
<keyword evidence="4" id="KW-1185">Reference proteome</keyword>
<dbReference type="Proteomes" id="UP001430193">
    <property type="component" value="Unassembled WGS sequence"/>
</dbReference>
<keyword evidence="3" id="KW-0418">Kinase</keyword>
<evidence type="ECO:0000313" key="3">
    <source>
        <dbReference type="EMBL" id="MBM7128770.1"/>
    </source>
</evidence>
<keyword evidence="1" id="KW-0472">Membrane</keyword>
<name>A0ABS2KD61_9GAMM</name>
<dbReference type="PANTHER" id="PTHR34220">
    <property type="entry name" value="SENSOR HISTIDINE KINASE YPDA"/>
    <property type="match status" value="1"/>
</dbReference>
<sequence length="362" mass="39550">MPRMGQDSGQIDRRRFWLCQVAGWLAYGLVSALGALPYRDTYPVLLYFLGTSVAAFFASLVMLALSRHLIAKRAPWLKTIVLTVAVAYVLGIACSTTGTVVEALCGHAKPGGVHWSSVALVGFANAFAPAIMLLAWSALYRGAWQWREAGERERQLLAAESLAREAELKALRYQITPHFLFNALNGISTLVGEGETQAARRMISLLANFLRSTLEPSQHGDVTIAQELTQVMQYVEIERVRLGQRLVVSVHCDPAVRDTQIPHLLLQPLVENAIRHGIAAHTGEGRLSITVTSEGSDVRIRIENSTGATQEHGNAAGVGLNNTAERLAARYKNNYRFSTSVDAQRGWNVTIEVPRQALAGVA</sequence>
<dbReference type="InterPro" id="IPR036890">
    <property type="entry name" value="HATPase_C_sf"/>
</dbReference>
<dbReference type="InterPro" id="IPR010559">
    <property type="entry name" value="Sig_transdc_His_kin_internal"/>
</dbReference>
<evidence type="ECO:0000256" key="1">
    <source>
        <dbReference type="SAM" id="Phobius"/>
    </source>
</evidence>
<dbReference type="RefSeq" id="WP_204630386.1">
    <property type="nucleotide sequence ID" value="NZ_BSOC01000006.1"/>
</dbReference>
<organism evidence="3 4">
    <name type="scientific">Dyella mobilis</name>
    <dbReference type="NCBI Taxonomy" id="1849582"/>
    <lineage>
        <taxon>Bacteria</taxon>
        <taxon>Pseudomonadati</taxon>
        <taxon>Pseudomonadota</taxon>
        <taxon>Gammaproteobacteria</taxon>
        <taxon>Lysobacterales</taxon>
        <taxon>Rhodanobacteraceae</taxon>
        <taxon>Dyella</taxon>
    </lineage>
</organism>
<comment type="caution">
    <text evidence="3">The sequence shown here is derived from an EMBL/GenBank/DDBJ whole genome shotgun (WGS) entry which is preliminary data.</text>
</comment>
<dbReference type="Gene3D" id="3.30.565.10">
    <property type="entry name" value="Histidine kinase-like ATPase, C-terminal domain"/>
    <property type="match status" value="1"/>
</dbReference>
<dbReference type="PANTHER" id="PTHR34220:SF7">
    <property type="entry name" value="SENSOR HISTIDINE KINASE YPDA"/>
    <property type="match status" value="1"/>
</dbReference>
<feature type="transmembrane region" description="Helical" evidence="1">
    <location>
        <begin position="113"/>
        <end position="139"/>
    </location>
</feature>
<keyword evidence="1" id="KW-0812">Transmembrane</keyword>
<protein>
    <submittedName>
        <fullName evidence="3">Histidine kinase</fullName>
    </submittedName>
</protein>
<dbReference type="SUPFAM" id="SSF55874">
    <property type="entry name" value="ATPase domain of HSP90 chaperone/DNA topoisomerase II/histidine kinase"/>
    <property type="match status" value="1"/>
</dbReference>
<evidence type="ECO:0000313" key="4">
    <source>
        <dbReference type="Proteomes" id="UP001430193"/>
    </source>
</evidence>
<reference evidence="3" key="1">
    <citation type="submission" date="2020-10" db="EMBL/GenBank/DDBJ databases">
        <title>Phylogeny of dyella-like bacteria.</title>
        <authorList>
            <person name="Fu J."/>
        </authorList>
    </citation>
    <scope>NUCLEOTIDE SEQUENCE</scope>
    <source>
        <strain evidence="3">DHON07</strain>
    </source>
</reference>
<proteinExistence type="predicted"/>
<keyword evidence="1" id="KW-1133">Transmembrane helix</keyword>
<keyword evidence="3" id="KW-0808">Transferase</keyword>
<feature type="transmembrane region" description="Helical" evidence="1">
    <location>
        <begin position="77"/>
        <end position="101"/>
    </location>
</feature>
<dbReference type="InterPro" id="IPR050640">
    <property type="entry name" value="Bact_2-comp_sensor_kinase"/>
</dbReference>
<gene>
    <name evidence="3" type="ORF">ISS99_04475</name>
</gene>
<feature type="domain" description="Signal transduction histidine kinase internal region" evidence="2">
    <location>
        <begin position="166"/>
        <end position="246"/>
    </location>
</feature>
<dbReference type="EMBL" id="JADIKF010000035">
    <property type="protein sequence ID" value="MBM7128770.1"/>
    <property type="molecule type" value="Genomic_DNA"/>
</dbReference>
<accession>A0ABS2KD61</accession>
<dbReference type="GO" id="GO:0016301">
    <property type="term" value="F:kinase activity"/>
    <property type="evidence" value="ECO:0007669"/>
    <property type="project" value="UniProtKB-KW"/>
</dbReference>